<evidence type="ECO:0000256" key="3">
    <source>
        <dbReference type="ARBA" id="ARBA00022723"/>
    </source>
</evidence>
<dbReference type="Proteomes" id="UP001219537">
    <property type="component" value="Chromosome 2"/>
</dbReference>
<name>A0AAQ3B0W1_9VIBR</name>
<evidence type="ECO:0000313" key="9">
    <source>
        <dbReference type="Proteomes" id="UP001219537"/>
    </source>
</evidence>
<dbReference type="InterPro" id="IPR051395">
    <property type="entry name" value="Cytochrome_c_Peroxidase/MauG"/>
</dbReference>
<evidence type="ECO:0000256" key="5">
    <source>
        <dbReference type="ARBA" id="ARBA00023004"/>
    </source>
</evidence>
<keyword evidence="3 6" id="KW-0479">Metal-binding</keyword>
<evidence type="ECO:0000313" key="8">
    <source>
        <dbReference type="EMBL" id="WDG11099.1"/>
    </source>
</evidence>
<evidence type="ECO:0000256" key="4">
    <source>
        <dbReference type="ARBA" id="ARBA00023002"/>
    </source>
</evidence>
<dbReference type="Pfam" id="PF14376">
    <property type="entry name" value="Haem_bd"/>
    <property type="match status" value="1"/>
</dbReference>
<dbReference type="Pfam" id="PF03150">
    <property type="entry name" value="CCP_MauG"/>
    <property type="match status" value="1"/>
</dbReference>
<keyword evidence="2 6" id="KW-0349">Heme</keyword>
<sequence length="455" mass="51809">MLISSTALVSLYIISNHILESNSQWSELNESINFKNIKSIDDLSTVKTIISKGCKKCHSPITRKAINNNYPLLHDVVGREITTGIKSFQIDPLIVSVTNNSPLPNSYLNRLESVIIDGSMPPLTFEVLHPSSIITAKEKTQLLNWINSKKQQNRNGYFLRQDVKNDGLLPNLENKPLSSDKVKLGSLLFNDKQLSKNSTFACSSCHDTQYGNITLKTDYLGQDVDRSTINSPTVFNSVFKHYTFWNTTERKARHALEAYAFSPYSRGNSSIKNVEKKISKNSRLSGLFRTVYEGNITTDNIYNSILQFDCSVRKKVSRFDRFLTSDKTALTPEEKEGYQLFKKYKCHTCHAGSRIGEETAEVMGLKKEYFHNRDKEISQVDLGLYTVTGKEYDKYRFKVPSLRNIELTAPYFHDGNVKTLEQAVYDMAEYQVGVSLSHKEVQAITYYLKSLTNIN</sequence>
<comment type="subcellular location">
    <subcellularLocation>
        <location evidence="1">Cell envelope</location>
    </subcellularLocation>
</comment>
<evidence type="ECO:0000256" key="1">
    <source>
        <dbReference type="ARBA" id="ARBA00004196"/>
    </source>
</evidence>
<evidence type="ECO:0000256" key="2">
    <source>
        <dbReference type="ARBA" id="ARBA00022617"/>
    </source>
</evidence>
<protein>
    <submittedName>
        <fullName evidence="8">Cytochrome c peroxidase</fullName>
    </submittedName>
</protein>
<dbReference type="InterPro" id="IPR004852">
    <property type="entry name" value="Di-haem_cyt_c_peroxidsae"/>
</dbReference>
<dbReference type="InterPro" id="IPR025992">
    <property type="entry name" value="Haem-bd"/>
</dbReference>
<dbReference type="SUPFAM" id="SSF46626">
    <property type="entry name" value="Cytochrome c"/>
    <property type="match status" value="2"/>
</dbReference>
<evidence type="ECO:0000259" key="7">
    <source>
        <dbReference type="PROSITE" id="PS51007"/>
    </source>
</evidence>
<proteinExistence type="predicted"/>
<keyword evidence="5 6" id="KW-0408">Iron</keyword>
<accession>A0AAQ3B0W1</accession>
<dbReference type="GO" id="GO:0020037">
    <property type="term" value="F:heme binding"/>
    <property type="evidence" value="ECO:0007669"/>
    <property type="project" value="InterPro"/>
</dbReference>
<dbReference type="InterPro" id="IPR036909">
    <property type="entry name" value="Cyt_c-like_dom_sf"/>
</dbReference>
<dbReference type="InterPro" id="IPR009056">
    <property type="entry name" value="Cyt_c-like_dom"/>
</dbReference>
<dbReference type="GO" id="GO:0009055">
    <property type="term" value="F:electron transfer activity"/>
    <property type="evidence" value="ECO:0007669"/>
    <property type="project" value="InterPro"/>
</dbReference>
<dbReference type="EMBL" id="CP117989">
    <property type="protein sequence ID" value="WDG11099.1"/>
    <property type="molecule type" value="Genomic_DNA"/>
</dbReference>
<dbReference type="GO" id="GO:0004130">
    <property type="term" value="F:cytochrome-c peroxidase activity"/>
    <property type="evidence" value="ECO:0007669"/>
    <property type="project" value="TreeGrafter"/>
</dbReference>
<dbReference type="SMART" id="SM01235">
    <property type="entry name" value="Haem_bd"/>
    <property type="match status" value="1"/>
</dbReference>
<dbReference type="GO" id="GO:0046872">
    <property type="term" value="F:metal ion binding"/>
    <property type="evidence" value="ECO:0007669"/>
    <property type="project" value="UniProtKB-KW"/>
</dbReference>
<dbReference type="PANTHER" id="PTHR30600:SF7">
    <property type="entry name" value="CYTOCHROME C PEROXIDASE-RELATED"/>
    <property type="match status" value="1"/>
</dbReference>
<keyword evidence="8" id="KW-0575">Peroxidase</keyword>
<organism evidence="8 9">
    <name type="scientific">Vibrio campbellii</name>
    <dbReference type="NCBI Taxonomy" id="680"/>
    <lineage>
        <taxon>Bacteria</taxon>
        <taxon>Pseudomonadati</taxon>
        <taxon>Pseudomonadota</taxon>
        <taxon>Gammaproteobacteria</taxon>
        <taxon>Vibrionales</taxon>
        <taxon>Vibrionaceae</taxon>
        <taxon>Vibrio</taxon>
    </lineage>
</organism>
<dbReference type="AlphaFoldDB" id="A0AAQ3B0W1"/>
<dbReference type="PANTHER" id="PTHR30600">
    <property type="entry name" value="CYTOCHROME C PEROXIDASE-RELATED"/>
    <property type="match status" value="1"/>
</dbReference>
<evidence type="ECO:0000256" key="6">
    <source>
        <dbReference type="PROSITE-ProRule" id="PRU00433"/>
    </source>
</evidence>
<gene>
    <name evidence="8" type="ORF">PUN50_17685</name>
</gene>
<dbReference type="RefSeq" id="WP_274291761.1">
    <property type="nucleotide sequence ID" value="NZ_CP117989.1"/>
</dbReference>
<keyword evidence="4" id="KW-0560">Oxidoreductase</keyword>
<dbReference type="Gene3D" id="1.10.760.10">
    <property type="entry name" value="Cytochrome c-like domain"/>
    <property type="match status" value="2"/>
</dbReference>
<dbReference type="PROSITE" id="PS51007">
    <property type="entry name" value="CYTC"/>
    <property type="match status" value="2"/>
</dbReference>
<reference evidence="8" key="1">
    <citation type="submission" date="2023-02" db="EMBL/GenBank/DDBJ databases">
        <title>Isolation, identification, and genome analysis of Vibrio campbellii in the Penaeus vannamei larvae stage.</title>
        <authorList>
            <person name="Huang T."/>
            <person name="Zhang B."/>
        </authorList>
    </citation>
    <scope>NUCLEOTIDE SEQUENCE</scope>
    <source>
        <strain evidence="8">20220413_1</strain>
    </source>
</reference>
<feature type="domain" description="Cytochrome c" evidence="7">
    <location>
        <begin position="41"/>
        <end position="150"/>
    </location>
</feature>
<dbReference type="GO" id="GO:0030313">
    <property type="term" value="C:cell envelope"/>
    <property type="evidence" value="ECO:0007669"/>
    <property type="project" value="UniProtKB-SubCell"/>
</dbReference>
<feature type="domain" description="Cytochrome c" evidence="7">
    <location>
        <begin position="332"/>
        <end position="452"/>
    </location>
</feature>